<feature type="domain" description="P-type ATPase A" evidence="17">
    <location>
        <begin position="116"/>
        <end position="216"/>
    </location>
</feature>
<dbReference type="PANTHER" id="PTHR48085">
    <property type="entry name" value="CADMIUM/ZINC-TRANSPORTING ATPASE HMA2-RELATED"/>
    <property type="match status" value="1"/>
</dbReference>
<evidence type="ECO:0000313" key="19">
    <source>
        <dbReference type="Proteomes" id="UP000262072"/>
    </source>
</evidence>
<dbReference type="PRINTS" id="PR00119">
    <property type="entry name" value="CATATPASE"/>
</dbReference>
<keyword evidence="8" id="KW-0406">Ion transport</keyword>
<dbReference type="NCBIfam" id="TIGR01494">
    <property type="entry name" value="ATPase_P-type"/>
    <property type="match status" value="1"/>
</dbReference>
<dbReference type="GO" id="GO:0046872">
    <property type="term" value="F:metal ion binding"/>
    <property type="evidence" value="ECO:0007669"/>
    <property type="project" value="UniProtKB-KW"/>
</dbReference>
<dbReference type="InterPro" id="IPR008250">
    <property type="entry name" value="ATPase_P-typ_transduc_dom_A_sf"/>
</dbReference>
<dbReference type="PANTHER" id="PTHR48085:SF5">
    <property type="entry name" value="CADMIUM_ZINC-TRANSPORTING ATPASE HMA4-RELATED"/>
    <property type="match status" value="1"/>
</dbReference>
<comment type="catalytic activity">
    <reaction evidence="15">
        <text>Cd(2+)(in) + ATP + H2O = Cd(2+)(out) + ADP + phosphate + H(+)</text>
        <dbReference type="Rhea" id="RHEA:12132"/>
        <dbReference type="ChEBI" id="CHEBI:15377"/>
        <dbReference type="ChEBI" id="CHEBI:15378"/>
        <dbReference type="ChEBI" id="CHEBI:30616"/>
        <dbReference type="ChEBI" id="CHEBI:43474"/>
        <dbReference type="ChEBI" id="CHEBI:48775"/>
        <dbReference type="ChEBI" id="CHEBI:456216"/>
        <dbReference type="EC" id="7.2.2.21"/>
    </reaction>
</comment>
<dbReference type="CDD" id="cd02079">
    <property type="entry name" value="P-type_ATPase_HM"/>
    <property type="match status" value="1"/>
</dbReference>
<dbReference type="InterPro" id="IPR051014">
    <property type="entry name" value="Cation_Transport_ATPase_IB"/>
</dbReference>
<evidence type="ECO:0000256" key="1">
    <source>
        <dbReference type="ARBA" id="ARBA00004651"/>
    </source>
</evidence>
<dbReference type="InterPro" id="IPR036412">
    <property type="entry name" value="HAD-like_sf"/>
</dbReference>
<dbReference type="InterPro" id="IPR044492">
    <property type="entry name" value="P_typ_ATPase_HD_dom"/>
</dbReference>
<evidence type="ECO:0000256" key="10">
    <source>
        <dbReference type="ARBA" id="ARBA00022967"/>
    </source>
</evidence>
<keyword evidence="9 16" id="KW-0067">ATP-binding</keyword>
<keyword evidence="8" id="KW-0813">Transport</keyword>
<dbReference type="SUPFAM" id="SSF56784">
    <property type="entry name" value="HAD-like"/>
    <property type="match status" value="1"/>
</dbReference>
<evidence type="ECO:0000256" key="11">
    <source>
        <dbReference type="ARBA" id="ARBA00022989"/>
    </source>
</evidence>
<proteinExistence type="inferred from homology"/>
<keyword evidence="13 16" id="KW-0472">Membrane</keyword>
<sequence>MIKWINKYKNRITALSGILITLGFILNTLGYAAVSDYTLILATLIAVVPIVYKAYLALRMKAFSIELLVTIAVIGALFIREYTESSVVTFLFLFGDFLEARTLEKTRSSLRSLIDMAPQEAIVLHGTDQVVVPVEEVAVGDRLFIKPGGKIPVDGIIVKGQAAINEAAVTGEAIPANKSLDDKVFSGTLVDDGFIEMIAEKVGDDTTFAKIIELVEEAQESKSKAERFLDAFANFYTPAIVVLSVIVYVWTRDLHLAITFLVIACPGALVIGAPVSNVAGIGNGAKYGVLVKGGEVMDRFSKVDTLVFDKTGTLTKGKPEVTDIHTLSNIDRRELLQLTAAAERISEHHLGQTIVKYAHQQGLEMPVAPKDAEVIKGHGLKATVEGHRLVAGNRKLMAQAGISINEAAENYAIAREKNGNTVVFTAIDGTLAGLFSIADQIREDAPQALAEMRKNGIKQIIMLTGDNRHTAQAVAEQLGLDAFHAELLPEDKVRFVKQLQADGAVVAMAGDGINDAPAIATADIGLAMGEGGTDISMETADVVLMADKLMQFSHAYSLSKATMRNMKQNIAIAVAVVIFLLAGVLMGSVHLASGMFIHEASILAVILNAMRLIGFNRKKSGTGSFSHERNLGNRAD</sequence>
<dbReference type="Gene3D" id="3.40.1110.10">
    <property type="entry name" value="Calcium-transporting ATPase, cytoplasmic domain N"/>
    <property type="match status" value="1"/>
</dbReference>
<dbReference type="EC" id="7.2.2.21" evidence="14"/>
<feature type="transmembrane region" description="Helical" evidence="16">
    <location>
        <begin position="37"/>
        <end position="55"/>
    </location>
</feature>
<keyword evidence="8" id="KW-0187">Copper transport</keyword>
<comment type="subcellular location">
    <subcellularLocation>
        <location evidence="1">Cell membrane</location>
        <topology evidence="1">Multi-pass membrane protein</topology>
    </subcellularLocation>
</comment>
<dbReference type="NCBIfam" id="TIGR01525">
    <property type="entry name" value="ATPase-IB_hvy"/>
    <property type="match status" value="1"/>
</dbReference>
<keyword evidence="4" id="KW-0104">Cadmium</keyword>
<dbReference type="InterPro" id="IPR023299">
    <property type="entry name" value="ATPase_P-typ_cyto_dom_N"/>
</dbReference>
<dbReference type="Gene3D" id="2.70.150.10">
    <property type="entry name" value="Calcium-transporting ATPase, cytoplasmic transduction domain A"/>
    <property type="match status" value="1"/>
</dbReference>
<evidence type="ECO:0000256" key="7">
    <source>
        <dbReference type="ARBA" id="ARBA00022741"/>
    </source>
</evidence>
<dbReference type="SFLD" id="SFLDG00002">
    <property type="entry name" value="C1.7:_P-type_atpase_like"/>
    <property type="match status" value="1"/>
</dbReference>
<evidence type="ECO:0000313" key="18">
    <source>
        <dbReference type="EMBL" id="SYZ79862.1"/>
    </source>
</evidence>
<dbReference type="SUPFAM" id="SSF81665">
    <property type="entry name" value="Calcium ATPase, transmembrane domain M"/>
    <property type="match status" value="1"/>
</dbReference>
<evidence type="ECO:0000256" key="5">
    <source>
        <dbReference type="ARBA" id="ARBA00022692"/>
    </source>
</evidence>
<dbReference type="InterPro" id="IPR018303">
    <property type="entry name" value="ATPase_P-typ_P_site"/>
</dbReference>
<dbReference type="NCBIfam" id="TIGR01511">
    <property type="entry name" value="ATPase-IB1_Cu"/>
    <property type="match status" value="1"/>
</dbReference>
<evidence type="ECO:0000256" key="2">
    <source>
        <dbReference type="ARBA" id="ARBA00006024"/>
    </source>
</evidence>
<dbReference type="Pfam" id="PF00122">
    <property type="entry name" value="E1-E2_ATPase"/>
    <property type="match status" value="1"/>
</dbReference>
<dbReference type="InterPro" id="IPR023298">
    <property type="entry name" value="ATPase_P-typ_TM_dom_sf"/>
</dbReference>
<dbReference type="GO" id="GO:0006825">
    <property type="term" value="P:copper ion transport"/>
    <property type="evidence" value="ECO:0007669"/>
    <property type="project" value="UniProtKB-KW"/>
</dbReference>
<accession>A0A383THM3</accession>
<evidence type="ECO:0000256" key="13">
    <source>
        <dbReference type="ARBA" id="ARBA00023136"/>
    </source>
</evidence>
<feature type="transmembrane region" description="Helical" evidence="16">
    <location>
        <begin position="570"/>
        <end position="589"/>
    </location>
</feature>
<evidence type="ECO:0000256" key="8">
    <source>
        <dbReference type="ARBA" id="ARBA00022796"/>
    </source>
</evidence>
<dbReference type="RefSeq" id="WP_119093918.1">
    <property type="nucleotide sequence ID" value="NZ_UNRR01000041.1"/>
</dbReference>
<keyword evidence="12" id="KW-0186">Copper</keyword>
<evidence type="ECO:0000256" key="12">
    <source>
        <dbReference type="ARBA" id="ARBA00023008"/>
    </source>
</evidence>
<reference evidence="19" key="1">
    <citation type="submission" date="2018-05" db="EMBL/GenBank/DDBJ databases">
        <authorList>
            <person name="Strepis N."/>
        </authorList>
    </citation>
    <scope>NUCLEOTIDE SEQUENCE [LARGE SCALE GENOMIC DNA]</scope>
</reference>
<evidence type="ECO:0000256" key="4">
    <source>
        <dbReference type="ARBA" id="ARBA00022539"/>
    </source>
</evidence>
<evidence type="ECO:0000256" key="6">
    <source>
        <dbReference type="ARBA" id="ARBA00022723"/>
    </source>
</evidence>
<evidence type="ECO:0000256" key="9">
    <source>
        <dbReference type="ARBA" id="ARBA00022840"/>
    </source>
</evidence>
<evidence type="ECO:0000256" key="14">
    <source>
        <dbReference type="ARBA" id="ARBA00039103"/>
    </source>
</evidence>
<organism evidence="18 19">
    <name type="scientific">Trichococcus shcherbakoviae</name>
    <dbReference type="NCBI Taxonomy" id="2094020"/>
    <lineage>
        <taxon>Bacteria</taxon>
        <taxon>Bacillati</taxon>
        <taxon>Bacillota</taxon>
        <taxon>Bacilli</taxon>
        <taxon>Lactobacillales</taxon>
        <taxon>Carnobacteriaceae</taxon>
        <taxon>Trichococcus</taxon>
    </lineage>
</organism>
<dbReference type="GO" id="GO:0008551">
    <property type="term" value="F:P-type cadmium transporter activity"/>
    <property type="evidence" value="ECO:0007669"/>
    <property type="project" value="UniProtKB-EC"/>
</dbReference>
<dbReference type="Proteomes" id="UP000262072">
    <property type="component" value="Unassembled WGS sequence"/>
</dbReference>
<dbReference type="InterPro" id="IPR001757">
    <property type="entry name" value="P_typ_ATPase"/>
</dbReference>
<dbReference type="SFLD" id="SFLDS00003">
    <property type="entry name" value="Haloacid_Dehalogenase"/>
    <property type="match status" value="1"/>
</dbReference>
<evidence type="ECO:0000259" key="17">
    <source>
        <dbReference type="Pfam" id="PF00122"/>
    </source>
</evidence>
<feature type="transmembrane region" description="Helical" evidence="16">
    <location>
        <begin position="256"/>
        <end position="276"/>
    </location>
</feature>
<dbReference type="PRINTS" id="PR00941">
    <property type="entry name" value="CDATPASE"/>
</dbReference>
<name>A0A383THM3_9LACT</name>
<gene>
    <name evidence="18" type="ORF">TART1_2738</name>
</gene>
<dbReference type="GO" id="GO:0016887">
    <property type="term" value="F:ATP hydrolysis activity"/>
    <property type="evidence" value="ECO:0007669"/>
    <property type="project" value="InterPro"/>
</dbReference>
<evidence type="ECO:0000256" key="15">
    <source>
        <dbReference type="ARBA" id="ARBA00049338"/>
    </source>
</evidence>
<evidence type="ECO:0000256" key="16">
    <source>
        <dbReference type="RuleBase" id="RU362081"/>
    </source>
</evidence>
<keyword evidence="5 16" id="KW-0812">Transmembrane</keyword>
<dbReference type="InterPro" id="IPR023214">
    <property type="entry name" value="HAD_sf"/>
</dbReference>
<dbReference type="FunFam" id="2.70.150.10:FF:000020">
    <property type="entry name" value="Copper-exporting P-type ATPase A"/>
    <property type="match status" value="1"/>
</dbReference>
<dbReference type="InterPro" id="IPR059000">
    <property type="entry name" value="ATPase_P-type_domA"/>
</dbReference>
<dbReference type="GO" id="GO:0005524">
    <property type="term" value="F:ATP binding"/>
    <property type="evidence" value="ECO:0007669"/>
    <property type="project" value="UniProtKB-UniRule"/>
</dbReference>
<feature type="transmembrane region" description="Helical" evidence="16">
    <location>
        <begin position="595"/>
        <end position="614"/>
    </location>
</feature>
<evidence type="ECO:0000256" key="3">
    <source>
        <dbReference type="ARBA" id="ARBA00022475"/>
    </source>
</evidence>
<protein>
    <recommendedName>
        <fullName evidence="14">Cd(2+)-exporting ATPase</fullName>
        <ecNumber evidence="14">7.2.2.21</ecNumber>
    </recommendedName>
</protein>
<keyword evidence="10" id="KW-1278">Translocase</keyword>
<feature type="transmembrane region" description="Helical" evidence="16">
    <location>
        <begin position="12"/>
        <end position="31"/>
    </location>
</feature>
<keyword evidence="7 16" id="KW-0547">Nucleotide-binding</keyword>
<dbReference type="InterPro" id="IPR027256">
    <property type="entry name" value="P-typ_ATPase_IB"/>
</dbReference>
<dbReference type="GO" id="GO:0005886">
    <property type="term" value="C:plasma membrane"/>
    <property type="evidence" value="ECO:0007669"/>
    <property type="project" value="UniProtKB-SubCell"/>
</dbReference>
<keyword evidence="11 16" id="KW-1133">Transmembrane helix</keyword>
<comment type="similarity">
    <text evidence="2 16">Belongs to the cation transport ATPase (P-type) (TC 3.A.3) family. Type IB subfamily.</text>
</comment>
<dbReference type="Gene3D" id="3.40.50.1000">
    <property type="entry name" value="HAD superfamily/HAD-like"/>
    <property type="match status" value="1"/>
</dbReference>
<keyword evidence="6 16" id="KW-0479">Metal-binding</keyword>
<dbReference type="Pfam" id="PF00702">
    <property type="entry name" value="Hydrolase"/>
    <property type="match status" value="1"/>
</dbReference>
<dbReference type="PROSITE" id="PS00154">
    <property type="entry name" value="ATPASE_E1_E2"/>
    <property type="match status" value="1"/>
</dbReference>
<dbReference type="SFLD" id="SFLDF00027">
    <property type="entry name" value="p-type_atpase"/>
    <property type="match status" value="1"/>
</dbReference>
<dbReference type="OrthoDB" id="9813266at2"/>
<dbReference type="SUPFAM" id="SSF81653">
    <property type="entry name" value="Calcium ATPase, transduction domain A"/>
    <property type="match status" value="1"/>
</dbReference>
<dbReference type="EMBL" id="UNRR01000041">
    <property type="protein sequence ID" value="SYZ79862.1"/>
    <property type="molecule type" value="Genomic_DNA"/>
</dbReference>
<dbReference type="AlphaFoldDB" id="A0A383THM3"/>
<keyword evidence="3 16" id="KW-1003">Cell membrane</keyword>
<feature type="transmembrane region" description="Helical" evidence="16">
    <location>
        <begin position="231"/>
        <end position="250"/>
    </location>
</feature>